<dbReference type="HOGENOM" id="CLU_1602844_0_0_1"/>
<dbReference type="EMBL" id="KL142413">
    <property type="protein sequence ID" value="KDR67633.1"/>
    <property type="molecule type" value="Genomic_DNA"/>
</dbReference>
<accession>A0A067SLI6</accession>
<name>A0A067SLI6_GALM3</name>
<evidence type="ECO:0000313" key="2">
    <source>
        <dbReference type="Proteomes" id="UP000027222"/>
    </source>
</evidence>
<evidence type="ECO:0000313" key="1">
    <source>
        <dbReference type="EMBL" id="KDR67633.1"/>
    </source>
</evidence>
<protein>
    <submittedName>
        <fullName evidence="1">Uncharacterized protein</fullName>
    </submittedName>
</protein>
<gene>
    <name evidence="1" type="ORF">GALMADRAFT_1069882</name>
</gene>
<organism evidence="1 2">
    <name type="scientific">Galerina marginata (strain CBS 339.88)</name>
    <dbReference type="NCBI Taxonomy" id="685588"/>
    <lineage>
        <taxon>Eukaryota</taxon>
        <taxon>Fungi</taxon>
        <taxon>Dikarya</taxon>
        <taxon>Basidiomycota</taxon>
        <taxon>Agaricomycotina</taxon>
        <taxon>Agaricomycetes</taxon>
        <taxon>Agaricomycetidae</taxon>
        <taxon>Agaricales</taxon>
        <taxon>Agaricineae</taxon>
        <taxon>Strophariaceae</taxon>
        <taxon>Galerina</taxon>
    </lineage>
</organism>
<dbReference type="AlphaFoldDB" id="A0A067SLI6"/>
<keyword evidence="2" id="KW-1185">Reference proteome</keyword>
<sequence>MMSMDGWMRVSWLMRSMKLGWLGRLFMIGFLGFFIWASSTGPGRLFASFSRCSCDPGWVVVTLHVRRHYICCCLSQGLFLTVHFTPPLHSVGSRLPAQTFFISQSTPAALPYFCASSKKRVGLLHFAVRPSGSNHIIIIKALCSVRLKLRTLSRLNSFSSFACFFW</sequence>
<dbReference type="Proteomes" id="UP000027222">
    <property type="component" value="Unassembled WGS sequence"/>
</dbReference>
<proteinExistence type="predicted"/>
<reference evidence="2" key="1">
    <citation type="journal article" date="2014" name="Proc. Natl. Acad. Sci. U.S.A.">
        <title>Extensive sampling of basidiomycete genomes demonstrates inadequacy of the white-rot/brown-rot paradigm for wood decay fungi.</title>
        <authorList>
            <person name="Riley R."/>
            <person name="Salamov A.A."/>
            <person name="Brown D.W."/>
            <person name="Nagy L.G."/>
            <person name="Floudas D."/>
            <person name="Held B.W."/>
            <person name="Levasseur A."/>
            <person name="Lombard V."/>
            <person name="Morin E."/>
            <person name="Otillar R."/>
            <person name="Lindquist E.A."/>
            <person name="Sun H."/>
            <person name="LaButti K.M."/>
            <person name="Schmutz J."/>
            <person name="Jabbour D."/>
            <person name="Luo H."/>
            <person name="Baker S.E."/>
            <person name="Pisabarro A.G."/>
            <person name="Walton J.D."/>
            <person name="Blanchette R.A."/>
            <person name="Henrissat B."/>
            <person name="Martin F."/>
            <person name="Cullen D."/>
            <person name="Hibbett D.S."/>
            <person name="Grigoriev I.V."/>
        </authorList>
    </citation>
    <scope>NUCLEOTIDE SEQUENCE [LARGE SCALE GENOMIC DNA]</scope>
    <source>
        <strain evidence="2">CBS 339.88</strain>
    </source>
</reference>